<protein>
    <recommendedName>
        <fullName evidence="4">tRNA pseudouridine synthase A</fullName>
        <ecNumber evidence="4">5.4.99.12</ecNumber>
    </recommendedName>
    <alternativeName>
        <fullName evidence="4">tRNA pseudouridine(38-40) synthase</fullName>
    </alternativeName>
    <alternativeName>
        <fullName evidence="4">tRNA pseudouridylate synthase I</fullName>
    </alternativeName>
    <alternativeName>
        <fullName evidence="4">tRNA-uridine isomerase I</fullName>
    </alternativeName>
</protein>
<dbReference type="PIRSF" id="PIRSF001430">
    <property type="entry name" value="tRNA_psdUrid_synth"/>
    <property type="match status" value="1"/>
</dbReference>
<dbReference type="InterPro" id="IPR020094">
    <property type="entry name" value="TruA/RsuA/RluB/E/F_N"/>
</dbReference>
<evidence type="ECO:0000256" key="4">
    <source>
        <dbReference type="HAMAP-Rule" id="MF_00171"/>
    </source>
</evidence>
<comment type="caution">
    <text evidence="4">Lacks conserved residue(s) required for the propagation of feature annotation.</text>
</comment>
<dbReference type="Gene3D" id="3.30.70.580">
    <property type="entry name" value="Pseudouridine synthase I, catalytic domain, N-terminal subdomain"/>
    <property type="match status" value="1"/>
</dbReference>
<dbReference type="CDD" id="cd02570">
    <property type="entry name" value="PseudoU_synth_EcTruA"/>
    <property type="match status" value="1"/>
</dbReference>
<proteinExistence type="inferred from homology"/>
<comment type="catalytic activity">
    <reaction evidence="4 7">
        <text>uridine(38/39/40) in tRNA = pseudouridine(38/39/40) in tRNA</text>
        <dbReference type="Rhea" id="RHEA:22376"/>
        <dbReference type="Rhea" id="RHEA-COMP:10085"/>
        <dbReference type="Rhea" id="RHEA-COMP:10087"/>
        <dbReference type="ChEBI" id="CHEBI:65314"/>
        <dbReference type="ChEBI" id="CHEBI:65315"/>
        <dbReference type="EC" id="5.4.99.12"/>
    </reaction>
</comment>
<dbReference type="GO" id="GO:0160147">
    <property type="term" value="F:tRNA pseudouridine(38-40) synthase activity"/>
    <property type="evidence" value="ECO:0007669"/>
    <property type="project" value="UniProtKB-EC"/>
</dbReference>
<dbReference type="HAMAP" id="MF_00171">
    <property type="entry name" value="TruA"/>
    <property type="match status" value="1"/>
</dbReference>
<dbReference type="Pfam" id="PF01416">
    <property type="entry name" value="PseudoU_synth_1"/>
    <property type="match status" value="2"/>
</dbReference>
<dbReference type="PANTHER" id="PTHR11142:SF0">
    <property type="entry name" value="TRNA PSEUDOURIDINE SYNTHASE-LIKE 1"/>
    <property type="match status" value="1"/>
</dbReference>
<evidence type="ECO:0000256" key="1">
    <source>
        <dbReference type="ARBA" id="ARBA00009375"/>
    </source>
</evidence>
<dbReference type="AlphaFoldDB" id="A0A2I7N5K8"/>
<dbReference type="RefSeq" id="WP_102951056.1">
    <property type="nucleotide sequence ID" value="NZ_CP024847.1"/>
</dbReference>
<keyword evidence="3 4" id="KW-0413">Isomerase</keyword>
<dbReference type="NCBIfam" id="TIGR00071">
    <property type="entry name" value="hisT_truA"/>
    <property type="match status" value="1"/>
</dbReference>
<evidence type="ECO:0000256" key="3">
    <source>
        <dbReference type="ARBA" id="ARBA00023235"/>
    </source>
</evidence>
<comment type="function">
    <text evidence="4">Formation of pseudouridine at positions 38, 39 and 40 in the anticodon stem and loop of transfer RNAs.</text>
</comment>
<evidence type="ECO:0000313" key="9">
    <source>
        <dbReference type="EMBL" id="AUR51757.1"/>
    </source>
</evidence>
<evidence type="ECO:0000259" key="8">
    <source>
        <dbReference type="Pfam" id="PF01416"/>
    </source>
</evidence>
<dbReference type="Gene3D" id="3.30.70.660">
    <property type="entry name" value="Pseudouridine synthase I, catalytic domain, C-terminal subdomain"/>
    <property type="match status" value="1"/>
</dbReference>
<dbReference type="EC" id="5.4.99.12" evidence="4"/>
<evidence type="ECO:0000256" key="2">
    <source>
        <dbReference type="ARBA" id="ARBA00022694"/>
    </source>
</evidence>
<evidence type="ECO:0000313" key="10">
    <source>
        <dbReference type="Proteomes" id="UP000236655"/>
    </source>
</evidence>
<sequence>MAKYALLLEYNGSDFHGWQIQANTRTIQGCLEYALSKFANEPVKTITAGRTDTGVHALNQVVHFTSNAKRNLCGWINGVNANLPASICVKQVAMVEDDFDARFSALSRTYHYYLLNQPLASSIFEKLIGWYHRELDLDAMQKAIQQLIGKQDFSSFRAANCQASSPVRDMIAAEIEKSGNILRFTFRANAFLYHMVRNIVGALVYVGNGRLSQDEFTDLIAAKNRAKAPPTFMPDGLYLAHVDYANNIFNENESGMWLFGGNSSD</sequence>
<dbReference type="Proteomes" id="UP000236655">
    <property type="component" value="Chromosome"/>
</dbReference>
<evidence type="ECO:0000256" key="7">
    <source>
        <dbReference type="RuleBase" id="RU003792"/>
    </source>
</evidence>
<name>A0A2I7N5K8_9NEIS</name>
<dbReference type="GO" id="GO:0003723">
    <property type="term" value="F:RNA binding"/>
    <property type="evidence" value="ECO:0007669"/>
    <property type="project" value="InterPro"/>
</dbReference>
<dbReference type="OrthoDB" id="9811823at2"/>
<accession>A0A2I7N5K8</accession>
<comment type="similarity">
    <text evidence="1 4 7">Belongs to the tRNA pseudouridine synthase TruA family.</text>
</comment>
<feature type="domain" description="Pseudouridine synthase I TruA alpha/beta" evidence="8">
    <location>
        <begin position="143"/>
        <end position="244"/>
    </location>
</feature>
<feature type="binding site" evidence="4 6">
    <location>
        <position position="110"/>
    </location>
    <ligand>
        <name>substrate</name>
    </ligand>
</feature>
<dbReference type="PANTHER" id="PTHR11142">
    <property type="entry name" value="PSEUDOURIDYLATE SYNTHASE"/>
    <property type="match status" value="1"/>
</dbReference>
<comment type="subunit">
    <text evidence="4">Homodimer.</text>
</comment>
<keyword evidence="2 4" id="KW-0819">tRNA processing</keyword>
<evidence type="ECO:0000256" key="5">
    <source>
        <dbReference type="PIRSR" id="PIRSR001430-1"/>
    </source>
</evidence>
<dbReference type="KEGG" id="nba:CUN60_05415"/>
<feature type="active site" description="Nucleophile" evidence="4 5">
    <location>
        <position position="52"/>
    </location>
</feature>
<evidence type="ECO:0000256" key="6">
    <source>
        <dbReference type="PIRSR" id="PIRSR001430-2"/>
    </source>
</evidence>
<dbReference type="InterPro" id="IPR020097">
    <property type="entry name" value="PsdUridine_synth_TruA_a/b_dom"/>
</dbReference>
<dbReference type="SUPFAM" id="SSF55120">
    <property type="entry name" value="Pseudouridine synthase"/>
    <property type="match status" value="1"/>
</dbReference>
<reference evidence="10" key="1">
    <citation type="submission" date="2017-11" db="EMBL/GenBank/DDBJ databases">
        <authorList>
            <person name="Chan K.G."/>
            <person name="Lee L.S."/>
        </authorList>
    </citation>
    <scope>NUCLEOTIDE SEQUENCE [LARGE SCALE GENOMIC DNA]</scope>
    <source>
        <strain evidence="10">DSM 100970</strain>
    </source>
</reference>
<dbReference type="InterPro" id="IPR020095">
    <property type="entry name" value="PsdUridine_synth_TruA_C"/>
</dbReference>
<dbReference type="EMBL" id="CP024847">
    <property type="protein sequence ID" value="AUR51757.1"/>
    <property type="molecule type" value="Genomic_DNA"/>
</dbReference>
<gene>
    <name evidence="4" type="primary">truA</name>
    <name evidence="9" type="ORF">CUN60_05415</name>
</gene>
<keyword evidence="10" id="KW-1185">Reference proteome</keyword>
<feature type="domain" description="Pseudouridine synthase I TruA alpha/beta" evidence="8">
    <location>
        <begin position="9"/>
        <end position="103"/>
    </location>
</feature>
<dbReference type="InterPro" id="IPR001406">
    <property type="entry name" value="PsdUridine_synth_TruA"/>
</dbReference>
<dbReference type="InterPro" id="IPR020103">
    <property type="entry name" value="PsdUridine_synth_cat_dom_sf"/>
</dbReference>
<dbReference type="FunFam" id="3.30.70.580:FF:000001">
    <property type="entry name" value="tRNA pseudouridine synthase A"/>
    <property type="match status" value="1"/>
</dbReference>
<organism evidence="9 10">
    <name type="scientific">Aquella oligotrophica</name>
    <dbReference type="NCBI Taxonomy" id="2067065"/>
    <lineage>
        <taxon>Bacteria</taxon>
        <taxon>Pseudomonadati</taxon>
        <taxon>Pseudomonadota</taxon>
        <taxon>Betaproteobacteria</taxon>
        <taxon>Neisseriales</taxon>
        <taxon>Neisseriaceae</taxon>
        <taxon>Aquella</taxon>
    </lineage>
</organism>
<dbReference type="GO" id="GO:0031119">
    <property type="term" value="P:tRNA pseudouridine synthesis"/>
    <property type="evidence" value="ECO:0007669"/>
    <property type="project" value="UniProtKB-UniRule"/>
</dbReference>